<dbReference type="Gene3D" id="3.60.15.10">
    <property type="entry name" value="Ribonuclease Z/Hydroxyacylglutathione hydrolase-like"/>
    <property type="match status" value="1"/>
</dbReference>
<dbReference type="PANTHER" id="PTHR42951:SF14">
    <property type="entry name" value="METALLO-BETA-LACTAMASE SUPERFAMILY PROTEIN"/>
    <property type="match status" value="1"/>
</dbReference>
<dbReference type="InterPro" id="IPR001279">
    <property type="entry name" value="Metallo-B-lactamas"/>
</dbReference>
<dbReference type="InterPro" id="IPR036866">
    <property type="entry name" value="RibonucZ/Hydroxyglut_hydro"/>
</dbReference>
<evidence type="ECO:0000259" key="1">
    <source>
        <dbReference type="SMART" id="SM00849"/>
    </source>
</evidence>
<dbReference type="RefSeq" id="XP_022505740.1">
    <property type="nucleotide sequence ID" value="XM_022661949.1"/>
</dbReference>
<proteinExistence type="predicted"/>
<reference evidence="2 3" key="1">
    <citation type="submission" date="2016-03" db="EMBL/GenBank/DDBJ databases">
        <title>Draft genome sequence of the Fonsecaea monophora CBS 269.37.</title>
        <authorList>
            <person name="Bombassaro A."/>
            <person name="Vinicius W.A."/>
            <person name="De Hoog S."/>
            <person name="Sun J."/>
            <person name="Souza E.M."/>
            <person name="Raittz R.T."/>
            <person name="Costa F."/>
            <person name="Leao A.C."/>
            <person name="Tadra-Sfeir M.Z."/>
            <person name="Baura V."/>
            <person name="Balsanelli E."/>
            <person name="Pedrosa F.O."/>
            <person name="Moreno L.F."/>
            <person name="Steffens M.B."/>
            <person name="Xi L."/>
            <person name="Bocca A.L."/>
            <person name="Felipe M.S."/>
            <person name="Teixeira M."/>
            <person name="Telles Filho F.Q."/>
            <person name="Azevedo C.M."/>
            <person name="Gomes R."/>
            <person name="Vicente V.A."/>
        </authorList>
    </citation>
    <scope>NUCLEOTIDE SEQUENCE [LARGE SCALE GENOMIC DNA]</scope>
    <source>
        <strain evidence="2 3">CBS 269.37</strain>
    </source>
</reference>
<keyword evidence="3" id="KW-1185">Reference proteome</keyword>
<comment type="caution">
    <text evidence="2">The sequence shown here is derived from an EMBL/GenBank/DDBJ whole genome shotgun (WGS) entry which is preliminary data.</text>
</comment>
<dbReference type="SUPFAM" id="SSF56281">
    <property type="entry name" value="Metallo-hydrolase/oxidoreductase"/>
    <property type="match status" value="1"/>
</dbReference>
<dbReference type="PANTHER" id="PTHR42951">
    <property type="entry name" value="METALLO-BETA-LACTAMASE DOMAIN-CONTAINING"/>
    <property type="match status" value="1"/>
</dbReference>
<dbReference type="OrthoDB" id="536211at2759"/>
<name>A0A177EPC8_9EURO</name>
<dbReference type="CDD" id="cd07739">
    <property type="entry name" value="metallo-hydrolase-like_MBL-fold"/>
    <property type="match status" value="1"/>
</dbReference>
<dbReference type="Proteomes" id="UP000077002">
    <property type="component" value="Unassembled WGS sequence"/>
</dbReference>
<dbReference type="SMART" id="SM00849">
    <property type="entry name" value="Lactamase_B"/>
    <property type="match status" value="1"/>
</dbReference>
<accession>A0A177EPC8</accession>
<evidence type="ECO:0000313" key="2">
    <source>
        <dbReference type="EMBL" id="OAG33788.1"/>
    </source>
</evidence>
<dbReference type="Pfam" id="PF00753">
    <property type="entry name" value="Lactamase_B"/>
    <property type="match status" value="1"/>
</dbReference>
<dbReference type="AlphaFoldDB" id="A0A177EPC8"/>
<evidence type="ECO:0000313" key="3">
    <source>
        <dbReference type="Proteomes" id="UP000077002"/>
    </source>
</evidence>
<organism evidence="2 3">
    <name type="scientific">Fonsecaea monophora</name>
    <dbReference type="NCBI Taxonomy" id="254056"/>
    <lineage>
        <taxon>Eukaryota</taxon>
        <taxon>Fungi</taxon>
        <taxon>Dikarya</taxon>
        <taxon>Ascomycota</taxon>
        <taxon>Pezizomycotina</taxon>
        <taxon>Eurotiomycetes</taxon>
        <taxon>Chaetothyriomycetidae</taxon>
        <taxon>Chaetothyriales</taxon>
        <taxon>Herpotrichiellaceae</taxon>
        <taxon>Fonsecaea</taxon>
    </lineage>
</organism>
<sequence>MSTLRSAVYVAPPIPIPGFPGAVWSPISCTLIYSETEMVLVDTPITVQQTNALLDWIQDIAPKRQLRYIYVTHGHGDHWFGIPIILQRFPEAVPLATLGTVKHMEQQIEEKYFKEIWESRFPNDIPKPFKLATPIPDEWNLKFKLGDTWHFQVVECGHSDTHDSTVLWVPQLKLAVCGDVIYGQVHQMLMEANTKAKREEWLRAIDRVEALNPSYVVPGHKRAEEIDGVWHIESTRKYIQDFGEVLASDPKNEKEIFDKMCKIYPYRFNPGALILSSQGAFMVPKHSRI</sequence>
<dbReference type="EMBL" id="LVKK01000233">
    <property type="protein sequence ID" value="OAG33788.1"/>
    <property type="molecule type" value="Genomic_DNA"/>
</dbReference>
<dbReference type="GeneID" id="34607176"/>
<feature type="domain" description="Metallo-beta-lactamase" evidence="1">
    <location>
        <begin position="26"/>
        <end position="220"/>
    </location>
</feature>
<protein>
    <recommendedName>
        <fullName evidence="1">Metallo-beta-lactamase domain-containing protein</fullName>
    </recommendedName>
</protein>
<gene>
    <name evidence="2" type="ORF">AYO21_12118</name>
</gene>
<dbReference type="InterPro" id="IPR050855">
    <property type="entry name" value="NDM-1-like"/>
</dbReference>